<dbReference type="PANTHER" id="PTHR30126">
    <property type="entry name" value="HTH-TYPE TRANSCRIPTIONAL REGULATOR"/>
    <property type="match status" value="1"/>
</dbReference>
<dbReference type="InterPro" id="IPR000847">
    <property type="entry name" value="LysR_HTH_N"/>
</dbReference>
<evidence type="ECO:0000256" key="2">
    <source>
        <dbReference type="ARBA" id="ARBA00023015"/>
    </source>
</evidence>
<dbReference type="CDD" id="cd05466">
    <property type="entry name" value="PBP2_LTTR_substrate"/>
    <property type="match status" value="1"/>
</dbReference>
<dbReference type="PROSITE" id="PS50931">
    <property type="entry name" value="HTH_LYSR"/>
    <property type="match status" value="1"/>
</dbReference>
<evidence type="ECO:0000313" key="6">
    <source>
        <dbReference type="EMBL" id="MFC0388151.1"/>
    </source>
</evidence>
<comment type="caution">
    <text evidence="6">The sequence shown here is derived from an EMBL/GenBank/DDBJ whole genome shotgun (WGS) entry which is preliminary data.</text>
</comment>
<protein>
    <submittedName>
        <fullName evidence="6">LysR family transcriptional regulator</fullName>
    </submittedName>
</protein>
<dbReference type="Pfam" id="PF00126">
    <property type="entry name" value="HTH_1"/>
    <property type="match status" value="1"/>
</dbReference>
<keyword evidence="2" id="KW-0805">Transcription regulation</keyword>
<evidence type="ECO:0000256" key="3">
    <source>
        <dbReference type="ARBA" id="ARBA00023125"/>
    </source>
</evidence>
<keyword evidence="7" id="KW-1185">Reference proteome</keyword>
<keyword evidence="3" id="KW-0238">DNA-binding</keyword>
<dbReference type="PANTHER" id="PTHR30126:SF91">
    <property type="entry name" value="LYSR FAMILY TRANSCRIPTIONAL REGULATOR"/>
    <property type="match status" value="1"/>
</dbReference>
<dbReference type="Gene3D" id="1.10.10.10">
    <property type="entry name" value="Winged helix-like DNA-binding domain superfamily/Winged helix DNA-binding domain"/>
    <property type="match status" value="1"/>
</dbReference>
<dbReference type="EMBL" id="JBHLVZ010000080">
    <property type="protein sequence ID" value="MFC0388151.1"/>
    <property type="molecule type" value="Genomic_DNA"/>
</dbReference>
<evidence type="ECO:0000313" key="7">
    <source>
        <dbReference type="Proteomes" id="UP001589789"/>
    </source>
</evidence>
<evidence type="ECO:0000256" key="4">
    <source>
        <dbReference type="ARBA" id="ARBA00023163"/>
    </source>
</evidence>
<evidence type="ECO:0000259" key="5">
    <source>
        <dbReference type="PROSITE" id="PS50931"/>
    </source>
</evidence>
<accession>A0ABV6IXC7</accession>
<reference evidence="6 7" key="1">
    <citation type="submission" date="2024-09" db="EMBL/GenBank/DDBJ databases">
        <authorList>
            <person name="Sun Q."/>
            <person name="Mori K."/>
        </authorList>
    </citation>
    <scope>NUCLEOTIDE SEQUENCE [LARGE SCALE GENOMIC DNA]</scope>
    <source>
        <strain evidence="6 7">CCM 7468</strain>
    </source>
</reference>
<feature type="domain" description="HTH lysR-type" evidence="5">
    <location>
        <begin position="5"/>
        <end position="62"/>
    </location>
</feature>
<keyword evidence="4" id="KW-0804">Transcription</keyword>
<dbReference type="SUPFAM" id="SSF53850">
    <property type="entry name" value="Periplasmic binding protein-like II"/>
    <property type="match status" value="1"/>
</dbReference>
<dbReference type="InterPro" id="IPR005119">
    <property type="entry name" value="LysR_subst-bd"/>
</dbReference>
<proteinExistence type="inferred from homology"/>
<dbReference type="RefSeq" id="WP_377054291.1">
    <property type="nucleotide sequence ID" value="NZ_JBHLVZ010000080.1"/>
</dbReference>
<dbReference type="Gene3D" id="3.40.190.290">
    <property type="match status" value="1"/>
</dbReference>
<name>A0ABV6IXC7_9PROT</name>
<sequence>MLDPLTLDQMRVLIAIAEAGSFSAAARRLQRVQSAVSQAVQALETTLRLPLFDRSSKVPCLTEAGQAVLEEARRVVGGAEALRARAEAIRGGLEPELTIVAHQFLPTGPGMRSLRALSAAFPSLPVTLLSEGSADAERHLRDRTADVAIYPHTGSSAGDLEAEVLTEIEMIPVVAPAHALAAHPGTLSRRDLSGHVQLLLADGDDTSTRARGIVGDRLWRFANIHAQRGFILEGFGWGYLPTHFTSEFLDNGKLRRLHPRQEGSFKLELHVVHARSRPPGPAAQWAITQLRTFLDAEATGSPEA</sequence>
<dbReference type="PRINTS" id="PR00039">
    <property type="entry name" value="HTHLYSR"/>
</dbReference>
<evidence type="ECO:0000256" key="1">
    <source>
        <dbReference type="ARBA" id="ARBA00009437"/>
    </source>
</evidence>
<gene>
    <name evidence="6" type="ORF">ACFFIC_21815</name>
</gene>
<dbReference type="SUPFAM" id="SSF46785">
    <property type="entry name" value="Winged helix' DNA-binding domain"/>
    <property type="match status" value="1"/>
</dbReference>
<dbReference type="Pfam" id="PF03466">
    <property type="entry name" value="LysR_substrate"/>
    <property type="match status" value="1"/>
</dbReference>
<dbReference type="InterPro" id="IPR036388">
    <property type="entry name" value="WH-like_DNA-bd_sf"/>
</dbReference>
<dbReference type="InterPro" id="IPR036390">
    <property type="entry name" value="WH_DNA-bd_sf"/>
</dbReference>
<dbReference type="Proteomes" id="UP001589789">
    <property type="component" value="Unassembled WGS sequence"/>
</dbReference>
<organism evidence="6 7">
    <name type="scientific">Muricoccus vinaceus</name>
    <dbReference type="NCBI Taxonomy" id="424704"/>
    <lineage>
        <taxon>Bacteria</taxon>
        <taxon>Pseudomonadati</taxon>
        <taxon>Pseudomonadota</taxon>
        <taxon>Alphaproteobacteria</taxon>
        <taxon>Acetobacterales</taxon>
        <taxon>Roseomonadaceae</taxon>
        <taxon>Muricoccus</taxon>
    </lineage>
</organism>
<comment type="similarity">
    <text evidence="1">Belongs to the LysR transcriptional regulatory family.</text>
</comment>